<dbReference type="Pfam" id="PF04168">
    <property type="entry name" value="Alpha-E"/>
    <property type="match status" value="1"/>
</dbReference>
<dbReference type="InterPro" id="IPR007296">
    <property type="entry name" value="DUF403"/>
</dbReference>
<dbReference type="Proteomes" id="UP000562045">
    <property type="component" value="Unassembled WGS sequence"/>
</dbReference>
<gene>
    <name evidence="2" type="ORF">BJ993_000164</name>
</gene>
<dbReference type="AlphaFoldDB" id="A0A7Y9ZCV4"/>
<accession>A0A7Y9ZCV4</accession>
<sequence length="317" mass="35086">MLSRIAESLFWIGRYIERADDTARILDVQTQLLLEDATIDEAQTCRDLLSCMGIEPADAAEAGVDMFGAVTIDQVLRLLAYDPQSPSSIAAIIGSARESARGARETLTVPLWEAINTTWRPIPSGHFEALRPPYIFSWVRERAALINGTADATMTRDEGWQFIMLGRNIERADMTSRLVATTALSSGAGQWTSALRASGAYDAFLRTYRGIETDRAAAEFLLLDRLFPRSVVFALDRAEQALVNLTGDPRRAGFQDEAQRLIGRTRAELEYRSLTDLVEDLPDEMERLQRTCAAATDAISRRYFAGSEALAWKGVGA</sequence>
<dbReference type="PANTHER" id="PTHR34595:SF7">
    <property type="entry name" value="SLL1039 PROTEIN"/>
    <property type="match status" value="1"/>
</dbReference>
<evidence type="ECO:0000313" key="2">
    <source>
        <dbReference type="EMBL" id="NYI43084.1"/>
    </source>
</evidence>
<evidence type="ECO:0000259" key="1">
    <source>
        <dbReference type="Pfam" id="PF04168"/>
    </source>
</evidence>
<name>A0A7Y9ZCV4_9ACTN</name>
<dbReference type="RefSeq" id="WP_036544580.1">
    <property type="nucleotide sequence ID" value="NZ_JACBZM010000001.1"/>
</dbReference>
<organism evidence="2 3">
    <name type="scientific">Nocardioides aromaticivorans</name>
    <dbReference type="NCBI Taxonomy" id="200618"/>
    <lineage>
        <taxon>Bacteria</taxon>
        <taxon>Bacillati</taxon>
        <taxon>Actinomycetota</taxon>
        <taxon>Actinomycetes</taxon>
        <taxon>Propionibacteriales</taxon>
        <taxon>Nocardioidaceae</taxon>
        <taxon>Nocardioides</taxon>
    </lineage>
</organism>
<feature type="domain" description="DUF403" evidence="1">
    <location>
        <begin position="1"/>
        <end position="304"/>
    </location>
</feature>
<dbReference type="EMBL" id="JACBZM010000001">
    <property type="protein sequence ID" value="NYI43084.1"/>
    <property type="molecule type" value="Genomic_DNA"/>
</dbReference>
<proteinExistence type="predicted"/>
<protein>
    <submittedName>
        <fullName evidence="2">Putative alpha-E superfamily protein</fullName>
    </submittedName>
</protein>
<evidence type="ECO:0000313" key="3">
    <source>
        <dbReference type="Proteomes" id="UP000562045"/>
    </source>
</evidence>
<dbReference type="PANTHER" id="PTHR34595">
    <property type="entry name" value="BLR5612 PROTEIN"/>
    <property type="match status" value="1"/>
</dbReference>
<dbReference type="InterPro" id="IPR051680">
    <property type="entry name" value="ATP-dep_Glu-Cys_Ligase-2"/>
</dbReference>
<comment type="caution">
    <text evidence="2">The sequence shown here is derived from an EMBL/GenBank/DDBJ whole genome shotgun (WGS) entry which is preliminary data.</text>
</comment>
<reference evidence="2 3" key="1">
    <citation type="submission" date="2020-07" db="EMBL/GenBank/DDBJ databases">
        <title>Sequencing the genomes of 1000 actinobacteria strains.</title>
        <authorList>
            <person name="Klenk H.-P."/>
        </authorList>
    </citation>
    <scope>NUCLEOTIDE SEQUENCE [LARGE SCALE GENOMIC DNA]</scope>
    <source>
        <strain evidence="2 3">DSM 15131</strain>
    </source>
</reference>